<organism evidence="2 3">
    <name type="scientific">Chungangia koreensis</name>
    <dbReference type="NCBI Taxonomy" id="752657"/>
    <lineage>
        <taxon>Bacteria</taxon>
        <taxon>Bacillati</taxon>
        <taxon>Bacillota</taxon>
        <taxon>Bacilli</taxon>
        <taxon>Lactobacillales</taxon>
        <taxon>Chungangia</taxon>
    </lineage>
</organism>
<feature type="compositionally biased region" description="Basic and acidic residues" evidence="1">
    <location>
        <begin position="1"/>
        <end position="23"/>
    </location>
</feature>
<evidence type="ECO:0000313" key="2">
    <source>
        <dbReference type="EMBL" id="MFC4410292.1"/>
    </source>
</evidence>
<feature type="region of interest" description="Disordered" evidence="1">
    <location>
        <begin position="1"/>
        <end position="78"/>
    </location>
</feature>
<accession>A0ABV8X6Q9</accession>
<sequence length="78" mass="8974">MTRKTDRQHVEATPHFDGDHENIYNDPTATAGSTVGIQLQSTDEFSQERNPYGHLPEVDKEMKDFEELMRGKKVDPQK</sequence>
<comment type="caution">
    <text evidence="2">The sequence shown here is derived from an EMBL/GenBank/DDBJ whole genome shotgun (WGS) entry which is preliminary data.</text>
</comment>
<dbReference type="Proteomes" id="UP001595817">
    <property type="component" value="Unassembled WGS sequence"/>
</dbReference>
<evidence type="ECO:0000256" key="1">
    <source>
        <dbReference type="SAM" id="MobiDB-lite"/>
    </source>
</evidence>
<dbReference type="EMBL" id="JBHSEC010000013">
    <property type="protein sequence ID" value="MFC4410292.1"/>
    <property type="molecule type" value="Genomic_DNA"/>
</dbReference>
<feature type="compositionally biased region" description="Polar residues" evidence="1">
    <location>
        <begin position="25"/>
        <end position="44"/>
    </location>
</feature>
<gene>
    <name evidence="2" type="ORF">ACFOZY_07560</name>
</gene>
<protein>
    <submittedName>
        <fullName evidence="2">Uncharacterized protein</fullName>
    </submittedName>
</protein>
<keyword evidence="3" id="KW-1185">Reference proteome</keyword>
<name>A0ABV8X6Q9_9LACT</name>
<feature type="compositionally biased region" description="Basic and acidic residues" evidence="1">
    <location>
        <begin position="56"/>
        <end position="78"/>
    </location>
</feature>
<evidence type="ECO:0000313" key="3">
    <source>
        <dbReference type="Proteomes" id="UP001595817"/>
    </source>
</evidence>
<dbReference type="RefSeq" id="WP_378153966.1">
    <property type="nucleotide sequence ID" value="NZ_JBHSEC010000013.1"/>
</dbReference>
<proteinExistence type="predicted"/>
<reference evidence="3" key="1">
    <citation type="journal article" date="2019" name="Int. J. Syst. Evol. Microbiol.">
        <title>The Global Catalogue of Microorganisms (GCM) 10K type strain sequencing project: providing services to taxonomists for standard genome sequencing and annotation.</title>
        <authorList>
            <consortium name="The Broad Institute Genomics Platform"/>
            <consortium name="The Broad Institute Genome Sequencing Center for Infectious Disease"/>
            <person name="Wu L."/>
            <person name="Ma J."/>
        </authorList>
    </citation>
    <scope>NUCLEOTIDE SEQUENCE [LARGE SCALE GENOMIC DNA]</scope>
    <source>
        <strain evidence="3">CCUG 59778</strain>
    </source>
</reference>